<evidence type="ECO:0000313" key="1">
    <source>
        <dbReference type="EMBL" id="AOT25164.1"/>
    </source>
</evidence>
<gene>
    <name evidence="1" type="primary">53</name>
    <name evidence="1" type="ORF">PBI_TAHEERA_53</name>
</gene>
<dbReference type="GeneID" id="63925824"/>
<dbReference type="KEGG" id="vg:63925824"/>
<organism evidence="1 2">
    <name type="scientific">Mycobacterium phage Taheera</name>
    <dbReference type="NCBI Taxonomy" id="1897549"/>
    <lineage>
        <taxon>Viruses</taxon>
        <taxon>Duplodnaviria</taxon>
        <taxon>Heunggongvirae</taxon>
        <taxon>Uroviricota</taxon>
        <taxon>Caudoviricetes</taxon>
        <taxon>Gclasvirinae</taxon>
        <taxon>Liefievirus</taxon>
        <taxon>Liefievirus taheera</taxon>
    </lineage>
</organism>
<dbReference type="RefSeq" id="YP_010051338.1">
    <property type="nucleotide sequence ID" value="NC_054440.1"/>
</dbReference>
<protein>
    <submittedName>
        <fullName evidence="1">Uncharacterized protein</fullName>
    </submittedName>
</protein>
<sequence>MNNAPATKTQTFSIEAESGKYGPFDTYAEARLYQREWQLTGSSVVPN</sequence>
<keyword evidence="2" id="KW-1185">Reference proteome</keyword>
<evidence type="ECO:0000313" key="2">
    <source>
        <dbReference type="Proteomes" id="UP000221964"/>
    </source>
</evidence>
<name>A0A1D8EVU9_9CAUD</name>
<dbReference type="EMBL" id="KX641265">
    <property type="protein sequence ID" value="AOT25164.1"/>
    <property type="molecule type" value="Genomic_DNA"/>
</dbReference>
<accession>A0A1D8EVU9</accession>
<reference evidence="1 2" key="1">
    <citation type="submission" date="2016-07" db="EMBL/GenBank/DDBJ databases">
        <authorList>
            <person name="Reedoy K."/>
            <person name="Kasavan K."/>
            <person name="Gounden S."/>
            <person name="Phinius B."/>
            <person name="Wilson C.A."/>
            <person name="Venkatas J."/>
            <person name="Garlena R.A."/>
            <person name="Russell D.A."/>
            <person name="Bowman C.A."/>
            <person name="Rubin E."/>
            <person name="Larsen M.H."/>
            <person name="Guerrero C.A."/>
            <person name="Jacobs-Sera D."/>
            <person name="Hatfull G.F."/>
        </authorList>
    </citation>
    <scope>NUCLEOTIDE SEQUENCE [LARGE SCALE GENOMIC DNA]</scope>
</reference>
<dbReference type="Proteomes" id="UP000221964">
    <property type="component" value="Segment"/>
</dbReference>
<proteinExistence type="predicted"/>